<protein>
    <recommendedName>
        <fullName evidence="5">Cation-dependent mannose-6-phosphate receptor</fullName>
    </recommendedName>
</protein>
<dbReference type="HOGENOM" id="CLU_058440_1_0_1"/>
<dbReference type="GO" id="GO:0005802">
    <property type="term" value="C:trans-Golgi network"/>
    <property type="evidence" value="ECO:0007669"/>
    <property type="project" value="TreeGrafter"/>
</dbReference>
<dbReference type="Ensembl" id="ENSCSAVT00000014085.1">
    <property type="protein sequence ID" value="ENSCSAVP00000013925.1"/>
    <property type="gene ID" value="ENSCSAVG00000008165.1"/>
</dbReference>
<dbReference type="InParanoid" id="H2Z8L3"/>
<evidence type="ECO:0000256" key="2">
    <source>
        <dbReference type="SAM" id="Phobius"/>
    </source>
</evidence>
<sequence length="246" mass="27192">RLAVSLILLYCASAEQSLVCKTSDKQPCKCDLLDGSGIIDISPLGYQNKSARWNNINGPDSFTYFYNPCYSFTYQDLSNLALLQTYPGAPAFTLSIGTQDTALFVKDGDKIAINYTAPYNFLGSSLSYSQVLLTCDPKIKNGQEEFSVISVDDDSYYTFEVKGESVCPTKSNHSLSGGSVLLIIFFVLLFVYLVGGILYNRYKNEKTGLDMIPNREFWSSLPGLIADGVKFIFSGCKKSPTTYDNI</sequence>
<dbReference type="PANTHER" id="PTHR15071">
    <property type="entry name" value="MANNOSE-6-PHOSPHATE RECEPTOR FAMILY MEMBER"/>
    <property type="match status" value="1"/>
</dbReference>
<keyword evidence="2" id="KW-1133">Transmembrane helix</keyword>
<dbReference type="OMA" id="WNNINGP"/>
<dbReference type="SUPFAM" id="SSF50911">
    <property type="entry name" value="Mannose 6-phosphate receptor domain"/>
    <property type="match status" value="1"/>
</dbReference>
<name>H2Z8L3_CIOSA</name>
<dbReference type="GeneTree" id="ENSGT00930000152525"/>
<accession>H2Z8L3</accession>
<keyword evidence="4" id="KW-1185">Reference proteome</keyword>
<dbReference type="Proteomes" id="UP000007875">
    <property type="component" value="Unassembled WGS sequence"/>
</dbReference>
<dbReference type="InterPro" id="IPR028927">
    <property type="entry name" value="Man-6-P_rcpt"/>
</dbReference>
<evidence type="ECO:0000256" key="1">
    <source>
        <dbReference type="ARBA" id="ARBA00023180"/>
    </source>
</evidence>
<reference evidence="3" key="2">
    <citation type="submission" date="2025-08" db="UniProtKB">
        <authorList>
            <consortium name="Ensembl"/>
        </authorList>
    </citation>
    <scope>IDENTIFICATION</scope>
</reference>
<dbReference type="Gene3D" id="2.70.130.10">
    <property type="entry name" value="Mannose-6-phosphate receptor binding domain"/>
    <property type="match status" value="1"/>
</dbReference>
<reference evidence="4" key="1">
    <citation type="submission" date="2003-08" db="EMBL/GenBank/DDBJ databases">
        <authorList>
            <person name="Birren B."/>
            <person name="Nusbaum C."/>
            <person name="Abebe A."/>
            <person name="Abouelleil A."/>
            <person name="Adekoya E."/>
            <person name="Ait-zahra M."/>
            <person name="Allen N."/>
            <person name="Allen T."/>
            <person name="An P."/>
            <person name="Anderson M."/>
            <person name="Anderson S."/>
            <person name="Arachchi H."/>
            <person name="Armbruster J."/>
            <person name="Bachantsang P."/>
            <person name="Baldwin J."/>
            <person name="Barry A."/>
            <person name="Bayul T."/>
            <person name="Blitshsteyn B."/>
            <person name="Bloom T."/>
            <person name="Blye J."/>
            <person name="Boguslavskiy L."/>
            <person name="Borowsky M."/>
            <person name="Boukhgalter B."/>
            <person name="Brunache A."/>
            <person name="Butler J."/>
            <person name="Calixte N."/>
            <person name="Calvo S."/>
            <person name="Camarata J."/>
            <person name="Campo K."/>
            <person name="Chang J."/>
            <person name="Cheshatsang Y."/>
            <person name="Citroen M."/>
            <person name="Collymore A."/>
            <person name="Considine T."/>
            <person name="Cook A."/>
            <person name="Cooke P."/>
            <person name="Corum B."/>
            <person name="Cuomo C."/>
            <person name="David R."/>
            <person name="Dawoe T."/>
            <person name="Degray S."/>
            <person name="Dodge S."/>
            <person name="Dooley K."/>
            <person name="Dorje P."/>
            <person name="Dorjee K."/>
            <person name="Dorris L."/>
            <person name="Duffey N."/>
            <person name="Dupes A."/>
            <person name="Elkins T."/>
            <person name="Engels R."/>
            <person name="Erickson J."/>
            <person name="Farina A."/>
            <person name="Faro S."/>
            <person name="Ferreira P."/>
            <person name="Fischer H."/>
            <person name="Fitzgerald M."/>
            <person name="Foley K."/>
            <person name="Gage D."/>
            <person name="Galagan J."/>
            <person name="Gearin G."/>
            <person name="Gnerre S."/>
            <person name="Gnirke A."/>
            <person name="Goyette A."/>
            <person name="Graham J."/>
            <person name="Grandbois E."/>
            <person name="Gyaltsen K."/>
            <person name="Hafez N."/>
            <person name="Hagopian D."/>
            <person name="Hagos B."/>
            <person name="Hall J."/>
            <person name="Hatcher B."/>
            <person name="Heller A."/>
            <person name="Higgins H."/>
            <person name="Honan T."/>
            <person name="Horn A."/>
            <person name="Houde N."/>
            <person name="Hughes L."/>
            <person name="Hulme W."/>
            <person name="Husby E."/>
            <person name="Iliev I."/>
            <person name="Jaffe D."/>
            <person name="Jones C."/>
            <person name="Kamal M."/>
            <person name="Kamat A."/>
            <person name="Kamvysselis M."/>
            <person name="Karlsson E."/>
            <person name="Kells C."/>
            <person name="Kieu A."/>
            <person name="Kisner P."/>
            <person name="Kodira C."/>
            <person name="Kulbokas E."/>
            <person name="Labutti K."/>
            <person name="Lama D."/>
            <person name="Landers T."/>
            <person name="Leger J."/>
            <person name="Levine S."/>
            <person name="Lewis D."/>
            <person name="Lewis T."/>
            <person name="Lindblad-toh K."/>
            <person name="Liu X."/>
            <person name="Lokyitsang T."/>
            <person name="Lokyitsang Y."/>
            <person name="Lucien O."/>
            <person name="Lui A."/>
            <person name="Ma L.J."/>
            <person name="Mabbitt R."/>
            <person name="Macdonald J."/>
            <person name="Maclean C."/>
            <person name="Major J."/>
            <person name="Manning J."/>
            <person name="Marabella R."/>
            <person name="Maru K."/>
            <person name="Matthews C."/>
            <person name="Mauceli E."/>
            <person name="Mccarthy M."/>
            <person name="Mcdonough S."/>
            <person name="Mcghee T."/>
            <person name="Meldrim J."/>
            <person name="Meneus L."/>
            <person name="Mesirov J."/>
            <person name="Mihalev A."/>
            <person name="Mihova T."/>
            <person name="Mikkelsen T."/>
            <person name="Mlenga V."/>
            <person name="Moru K."/>
            <person name="Mozes J."/>
            <person name="Mulrain L."/>
            <person name="Munson G."/>
            <person name="Naylor J."/>
            <person name="Newes C."/>
            <person name="Nguyen C."/>
            <person name="Nguyen N."/>
            <person name="Nguyen T."/>
            <person name="Nicol R."/>
            <person name="Nielsen C."/>
            <person name="Nizzari M."/>
            <person name="Norbu C."/>
            <person name="Norbu N."/>
            <person name="O'donnell P."/>
            <person name="Okoawo O."/>
            <person name="O'leary S."/>
            <person name="Omotosho B."/>
            <person name="O'neill K."/>
            <person name="Osman S."/>
            <person name="Parker S."/>
            <person name="Perrin D."/>
            <person name="Phunkhang P."/>
            <person name="Piqani B."/>
            <person name="Purcell S."/>
            <person name="Rachupka T."/>
            <person name="Ramasamy U."/>
            <person name="Rameau R."/>
            <person name="Ray V."/>
            <person name="Raymond C."/>
            <person name="Retta R."/>
            <person name="Richardson S."/>
            <person name="Rise C."/>
            <person name="Rodriguez J."/>
            <person name="Rogers J."/>
            <person name="Rogov P."/>
            <person name="Rutman M."/>
            <person name="Schupbach R."/>
            <person name="Seaman C."/>
            <person name="Settipalli S."/>
            <person name="Sharpe T."/>
            <person name="Sheridan J."/>
            <person name="Sherpa N."/>
            <person name="Shi J."/>
            <person name="Smirnov S."/>
            <person name="Smith C."/>
            <person name="Sougnez C."/>
            <person name="Spencer B."/>
            <person name="Stalker J."/>
            <person name="Stange-thomann N."/>
            <person name="Stavropoulos S."/>
            <person name="Stetson K."/>
            <person name="Stone C."/>
            <person name="Stone S."/>
            <person name="Stubbs M."/>
            <person name="Talamas J."/>
            <person name="Tchuinga P."/>
            <person name="Tenzing P."/>
            <person name="Tesfaye S."/>
            <person name="Theodore J."/>
            <person name="Thoulutsang Y."/>
            <person name="Topham K."/>
            <person name="Towey S."/>
            <person name="Tsamla T."/>
            <person name="Tsomo N."/>
            <person name="Vallee D."/>
            <person name="Vassiliev H."/>
            <person name="Venkataraman V."/>
            <person name="Vinson J."/>
            <person name="Vo A."/>
            <person name="Wade C."/>
            <person name="Wang S."/>
            <person name="Wangchuk T."/>
            <person name="Wangdi T."/>
            <person name="Whittaker C."/>
            <person name="Wilkinson J."/>
            <person name="Wu Y."/>
            <person name="Wyman D."/>
            <person name="Yadav S."/>
            <person name="Yang S."/>
            <person name="Yang X."/>
            <person name="Yeager S."/>
            <person name="Yee E."/>
            <person name="Young G."/>
            <person name="Zainoun J."/>
            <person name="Zembeck L."/>
            <person name="Zimmer A."/>
            <person name="Zody M."/>
            <person name="Lander E."/>
        </authorList>
    </citation>
    <scope>NUCLEOTIDE SEQUENCE [LARGE SCALE GENOMIC DNA]</scope>
</reference>
<dbReference type="Pfam" id="PF02157">
    <property type="entry name" value="Man-6-P_recep"/>
    <property type="match status" value="1"/>
</dbReference>
<keyword evidence="1" id="KW-0325">Glycoprotein</keyword>
<feature type="transmembrane region" description="Helical" evidence="2">
    <location>
        <begin position="175"/>
        <end position="199"/>
    </location>
</feature>
<organism evidence="3 4">
    <name type="scientific">Ciona savignyi</name>
    <name type="common">Pacific transparent sea squirt</name>
    <dbReference type="NCBI Taxonomy" id="51511"/>
    <lineage>
        <taxon>Eukaryota</taxon>
        <taxon>Metazoa</taxon>
        <taxon>Chordata</taxon>
        <taxon>Tunicata</taxon>
        <taxon>Ascidiacea</taxon>
        <taxon>Phlebobranchia</taxon>
        <taxon>Cionidae</taxon>
        <taxon>Ciona</taxon>
    </lineage>
</organism>
<evidence type="ECO:0008006" key="5">
    <source>
        <dbReference type="Google" id="ProtNLM"/>
    </source>
</evidence>
<dbReference type="InterPro" id="IPR009011">
    <property type="entry name" value="Man6P_isomerase_rcpt-bd_dom_sf"/>
</dbReference>
<dbReference type="GO" id="GO:0019904">
    <property type="term" value="F:protein domain specific binding"/>
    <property type="evidence" value="ECO:0007669"/>
    <property type="project" value="InterPro"/>
</dbReference>
<reference evidence="3" key="3">
    <citation type="submission" date="2025-09" db="UniProtKB">
        <authorList>
            <consortium name="Ensembl"/>
        </authorList>
    </citation>
    <scope>IDENTIFICATION</scope>
</reference>
<dbReference type="PRINTS" id="PR00715">
    <property type="entry name" value="MAN6PRECEPTR"/>
</dbReference>
<dbReference type="PANTHER" id="PTHR15071:SF0">
    <property type="entry name" value="MANNOSE 6-PHOSPHATE RECEPTOR-LIKE PROTEIN 1"/>
    <property type="match status" value="1"/>
</dbReference>
<proteinExistence type="predicted"/>
<dbReference type="GO" id="GO:0005768">
    <property type="term" value="C:endosome"/>
    <property type="evidence" value="ECO:0007669"/>
    <property type="project" value="InterPro"/>
</dbReference>
<keyword evidence="2" id="KW-0472">Membrane</keyword>
<evidence type="ECO:0000313" key="4">
    <source>
        <dbReference type="Proteomes" id="UP000007875"/>
    </source>
</evidence>
<evidence type="ECO:0000313" key="3">
    <source>
        <dbReference type="Ensembl" id="ENSCSAVP00000013925.1"/>
    </source>
</evidence>
<dbReference type="AlphaFoldDB" id="H2Z8L3"/>
<keyword evidence="2" id="KW-0812">Transmembrane</keyword>
<dbReference type="GO" id="GO:0000139">
    <property type="term" value="C:Golgi membrane"/>
    <property type="evidence" value="ECO:0007669"/>
    <property type="project" value="UniProtKB-SubCell"/>
</dbReference>
<dbReference type="GO" id="GO:0006622">
    <property type="term" value="P:protein targeting to lysosome"/>
    <property type="evidence" value="ECO:0007669"/>
    <property type="project" value="InterPro"/>
</dbReference>
<dbReference type="InterPro" id="IPR000296">
    <property type="entry name" value="Man-6-P_rcpt_cation_dep"/>
</dbReference>
<dbReference type="eggNOG" id="ENOG502S657">
    <property type="taxonomic scope" value="Eukaryota"/>
</dbReference>